<dbReference type="Proteomes" id="UP000225740">
    <property type="component" value="Unassembled WGS sequence"/>
</dbReference>
<keyword evidence="2" id="KW-0472">Membrane</keyword>
<dbReference type="RefSeq" id="WP_008669675.1">
    <property type="nucleotide sequence ID" value="NZ_NIZW01000007.1"/>
</dbReference>
<sequence>MNSIENWIALRKRNRNWSCFAMLLFPSLATLTYAVVRQFYWQPSNLYWFLLYFTYSLHGIFYGVFTTQLVIWWHWRPRRPGRWQTALLLLFVYLLGIYITSIFRAMSGSIGFVPASLISLGYGLAGIATHWFAIVATGVFNTAHIVDLASRTGQSTESNCDRDDKNVGSVEASETQASAGSRRESFSIATLMLATLVSALIFVLLRWTREVYSASGFAGGYPDSDVGQIAGLLSSAIANSLCMLAAVNWFRRRVVWIPLVLILAGLILSVAGRFVGMIFDGAQATSLDAGVLFALVLDAAGMLLLHGWLLRKWSRAGYRFE</sequence>
<feature type="transmembrane region" description="Helical" evidence="2">
    <location>
        <begin position="85"/>
        <end position="106"/>
    </location>
</feature>
<comment type="caution">
    <text evidence="3">The sequence shown here is derived from an EMBL/GenBank/DDBJ whole genome shotgun (WGS) entry which is preliminary data.</text>
</comment>
<dbReference type="OrthoDB" id="9875376at2"/>
<feature type="transmembrane region" description="Helical" evidence="2">
    <location>
        <begin position="186"/>
        <end position="207"/>
    </location>
</feature>
<accession>A0A2G1W910</accession>
<evidence type="ECO:0000313" key="3">
    <source>
        <dbReference type="EMBL" id="PHQ35508.1"/>
    </source>
</evidence>
<dbReference type="AlphaFoldDB" id="A0A2G1W910"/>
<evidence type="ECO:0000313" key="4">
    <source>
        <dbReference type="Proteomes" id="UP000225740"/>
    </source>
</evidence>
<feature type="transmembrane region" description="Helical" evidence="2">
    <location>
        <begin position="291"/>
        <end position="310"/>
    </location>
</feature>
<dbReference type="GeneID" id="90608690"/>
<feature type="transmembrane region" description="Helical" evidence="2">
    <location>
        <begin position="254"/>
        <end position="279"/>
    </location>
</feature>
<keyword evidence="4" id="KW-1185">Reference proteome</keyword>
<keyword evidence="2" id="KW-0812">Transmembrane</keyword>
<dbReference type="EMBL" id="NIZW01000007">
    <property type="protein sequence ID" value="PHQ35508.1"/>
    <property type="molecule type" value="Genomic_DNA"/>
</dbReference>
<feature type="transmembrane region" description="Helical" evidence="2">
    <location>
        <begin position="112"/>
        <end position="134"/>
    </location>
</feature>
<feature type="transmembrane region" description="Helical" evidence="2">
    <location>
        <begin position="46"/>
        <end position="73"/>
    </location>
</feature>
<evidence type="ECO:0000256" key="2">
    <source>
        <dbReference type="SAM" id="Phobius"/>
    </source>
</evidence>
<reference evidence="3 4" key="1">
    <citation type="submission" date="2017-06" db="EMBL/GenBank/DDBJ databases">
        <title>Description of Rhodopirellula bahusiensis sp. nov.</title>
        <authorList>
            <person name="Kizina J."/>
            <person name="Harder J."/>
        </authorList>
    </citation>
    <scope>NUCLEOTIDE SEQUENCE [LARGE SCALE GENOMIC DNA]</scope>
    <source>
        <strain evidence="3 4">SWK21</strain>
    </source>
</reference>
<organism evidence="3 4">
    <name type="scientific">Rhodopirellula bahusiensis</name>
    <dbReference type="NCBI Taxonomy" id="2014065"/>
    <lineage>
        <taxon>Bacteria</taxon>
        <taxon>Pseudomonadati</taxon>
        <taxon>Planctomycetota</taxon>
        <taxon>Planctomycetia</taxon>
        <taxon>Pirellulales</taxon>
        <taxon>Pirellulaceae</taxon>
        <taxon>Rhodopirellula</taxon>
    </lineage>
</organism>
<proteinExistence type="predicted"/>
<protein>
    <submittedName>
        <fullName evidence="3">Uncharacterized protein</fullName>
    </submittedName>
</protein>
<gene>
    <name evidence="3" type="ORF">CEE69_11000</name>
</gene>
<keyword evidence="2" id="KW-1133">Transmembrane helix</keyword>
<evidence type="ECO:0000256" key="1">
    <source>
        <dbReference type="SAM" id="MobiDB-lite"/>
    </source>
</evidence>
<feature type="transmembrane region" description="Helical" evidence="2">
    <location>
        <begin position="20"/>
        <end position="40"/>
    </location>
</feature>
<feature type="region of interest" description="Disordered" evidence="1">
    <location>
        <begin position="154"/>
        <end position="176"/>
    </location>
</feature>
<feature type="transmembrane region" description="Helical" evidence="2">
    <location>
        <begin position="227"/>
        <end position="247"/>
    </location>
</feature>
<name>A0A2G1W910_9BACT</name>